<evidence type="ECO:0000313" key="2">
    <source>
        <dbReference type="Proteomes" id="UP000005466"/>
    </source>
</evidence>
<name>F3CFW3_PSESG</name>
<sequence length="40" mass="4619">CEQQQILDSEHAFIMVTFKFRLFDFFMSGSTRRGGSGSEK</sequence>
<comment type="caution">
    <text evidence="1">The sequence shown here is derived from an EMBL/GenBank/DDBJ whole genome shotgun (WGS) entry which is preliminary data.</text>
</comment>
<evidence type="ECO:0000313" key="1">
    <source>
        <dbReference type="EMBL" id="EGH18155.1"/>
    </source>
</evidence>
<gene>
    <name evidence="1" type="ORF">Pgy4_34916</name>
</gene>
<feature type="non-terminal residue" evidence="1">
    <location>
        <position position="1"/>
    </location>
</feature>
<dbReference type="HOGENOM" id="CLU_3281621_0_0_6"/>
<proteinExistence type="predicted"/>
<protein>
    <submittedName>
        <fullName evidence="1">Uncharacterized protein</fullName>
    </submittedName>
</protein>
<dbReference type="EMBL" id="ADWY01002415">
    <property type="protein sequence ID" value="EGH18155.1"/>
    <property type="molecule type" value="Genomic_DNA"/>
</dbReference>
<dbReference type="Proteomes" id="UP000005466">
    <property type="component" value="Unassembled WGS sequence"/>
</dbReference>
<dbReference type="AlphaFoldDB" id="F3CFW3"/>
<reference evidence="1 2" key="1">
    <citation type="journal article" date="2011" name="PLoS Pathog.">
        <title>Dynamic evolution of pathogenicity revealed by sequencing and comparative genomics of 19 Pseudomonas syringae isolates.</title>
        <authorList>
            <person name="Baltrus D.A."/>
            <person name="Nishimura M.T."/>
            <person name="Romanchuk A."/>
            <person name="Chang J.H."/>
            <person name="Mukhtar M.S."/>
            <person name="Cherkis K."/>
            <person name="Roach J."/>
            <person name="Grant S.R."/>
            <person name="Jones C.D."/>
            <person name="Dangl J.L."/>
        </authorList>
    </citation>
    <scope>NUCLEOTIDE SEQUENCE [LARGE SCALE GENOMIC DNA]</scope>
    <source>
        <strain evidence="2">race 4</strain>
    </source>
</reference>
<accession>F3CFW3</accession>
<organism evidence="1 2">
    <name type="scientific">Pseudomonas savastanoi pv. glycinea str. race 4</name>
    <dbReference type="NCBI Taxonomy" id="875330"/>
    <lineage>
        <taxon>Bacteria</taxon>
        <taxon>Pseudomonadati</taxon>
        <taxon>Pseudomonadota</taxon>
        <taxon>Gammaproteobacteria</taxon>
        <taxon>Pseudomonadales</taxon>
        <taxon>Pseudomonadaceae</taxon>
        <taxon>Pseudomonas</taxon>
    </lineage>
</organism>